<reference evidence="1 2" key="1">
    <citation type="submission" date="2014-06" db="EMBL/GenBank/DDBJ databases">
        <authorList>
            <person name="Urmite Genomes Urmite Genomes"/>
        </authorList>
    </citation>
    <scope>NUCLEOTIDE SEQUENCE [LARGE SCALE GENOMIC DNA]</scope>
</reference>
<name>A0A078KX51_9GAMM</name>
<organism evidence="1 2">
    <name type="scientific">Legionella massiliensis</name>
    <dbReference type="NCBI Taxonomy" id="1034943"/>
    <lineage>
        <taxon>Bacteria</taxon>
        <taxon>Pseudomonadati</taxon>
        <taxon>Pseudomonadota</taxon>
        <taxon>Gammaproteobacteria</taxon>
        <taxon>Legionellales</taxon>
        <taxon>Legionellaceae</taxon>
        <taxon>Legionella</taxon>
    </lineage>
</organism>
<proteinExistence type="predicted"/>
<gene>
    <name evidence="1" type="ORF">BN59_00617</name>
</gene>
<dbReference type="AlphaFoldDB" id="A0A078KX51"/>
<evidence type="ECO:0000313" key="2">
    <source>
        <dbReference type="Proteomes" id="UP000044071"/>
    </source>
</evidence>
<evidence type="ECO:0000313" key="1">
    <source>
        <dbReference type="EMBL" id="CDZ76349.1"/>
    </source>
</evidence>
<dbReference type="Proteomes" id="UP000044071">
    <property type="component" value="Unassembled WGS sequence"/>
</dbReference>
<dbReference type="RefSeq" id="WP_043872902.1">
    <property type="nucleotide sequence ID" value="NZ_CCVW01000001.1"/>
</dbReference>
<keyword evidence="2" id="KW-1185">Reference proteome</keyword>
<dbReference type="EMBL" id="CCSB01000001">
    <property type="protein sequence ID" value="CDZ76349.1"/>
    <property type="molecule type" value="Genomic_DNA"/>
</dbReference>
<sequence length="107" mass="12342">MVEADDNFSEELLEHHTQPMMENTIVKLFLSGDPKDFAISTLKNTLRQTTLTKRHSIKLEKLLKSFGIHDNDSKKHRVNYSTGHILNSFKKQDNKIPPSTCRSLKFS</sequence>
<protein>
    <submittedName>
        <fullName evidence="1">Uncharacterized protein</fullName>
    </submittedName>
</protein>
<accession>A0A078KX51</accession>